<proteinExistence type="predicted"/>
<name>A0A0E9TV16_ANGAN</name>
<accession>A0A0E9TV16</accession>
<protein>
    <submittedName>
        <fullName evidence="1">Uncharacterized protein</fullName>
    </submittedName>
</protein>
<reference evidence="1" key="1">
    <citation type="submission" date="2014-11" db="EMBL/GenBank/DDBJ databases">
        <authorList>
            <person name="Amaro Gonzalez C."/>
        </authorList>
    </citation>
    <scope>NUCLEOTIDE SEQUENCE</scope>
</reference>
<dbReference type="EMBL" id="GBXM01051285">
    <property type="protein sequence ID" value="JAH57292.1"/>
    <property type="molecule type" value="Transcribed_RNA"/>
</dbReference>
<evidence type="ECO:0000313" key="1">
    <source>
        <dbReference type="EMBL" id="JAH57292.1"/>
    </source>
</evidence>
<organism evidence="1">
    <name type="scientific">Anguilla anguilla</name>
    <name type="common">European freshwater eel</name>
    <name type="synonym">Muraena anguilla</name>
    <dbReference type="NCBI Taxonomy" id="7936"/>
    <lineage>
        <taxon>Eukaryota</taxon>
        <taxon>Metazoa</taxon>
        <taxon>Chordata</taxon>
        <taxon>Craniata</taxon>
        <taxon>Vertebrata</taxon>
        <taxon>Euteleostomi</taxon>
        <taxon>Actinopterygii</taxon>
        <taxon>Neopterygii</taxon>
        <taxon>Teleostei</taxon>
        <taxon>Anguilliformes</taxon>
        <taxon>Anguillidae</taxon>
        <taxon>Anguilla</taxon>
    </lineage>
</organism>
<dbReference type="AlphaFoldDB" id="A0A0E9TV16"/>
<reference evidence="1" key="2">
    <citation type="journal article" date="2015" name="Fish Shellfish Immunol.">
        <title>Early steps in the European eel (Anguilla anguilla)-Vibrio vulnificus interaction in the gills: Role of the RtxA13 toxin.</title>
        <authorList>
            <person name="Callol A."/>
            <person name="Pajuelo D."/>
            <person name="Ebbesson L."/>
            <person name="Teles M."/>
            <person name="MacKenzie S."/>
            <person name="Amaro C."/>
        </authorList>
    </citation>
    <scope>NUCLEOTIDE SEQUENCE</scope>
</reference>
<sequence>MFSPCSFPPSVPVSSHSPKMYRLGYVGGGAITGQCCKRSMHARG</sequence>